<dbReference type="STRING" id="1715693.PH7735_02335"/>
<dbReference type="Gene3D" id="3.40.190.10">
    <property type="entry name" value="Periplasmic binding protein-like II"/>
    <property type="match status" value="2"/>
</dbReference>
<sequence length="431" mass="47612">MRVWIALTSLVFVISFTVILILLLPPKKLVFAAGPEKGAYAQVAHRYAEILARDEIEVDIIYSDGSAENAELMSSGKVDVALLQAGIPVEHGTAEAIGAVFFEPMLFLAKRPNGIPNNAALWKGLRIASGLPGSGTAVAFRDFRGAVGLGPDDNIDVPLPYSEAIDALEKGEIDIGIFVTTVDAPYLARAYTSDEIAFVDLSYVEAISRHLEYADVVTVPSGAVSLEPVRPFRPQRALALQGRLVIDPDLHPAMVNRLTMAAKELHTGRDIITDRDTFPTIEGTGLPVNNMARQLIQDGPSAWHNLLPYWMAAQVNRTLLLVLPILLLLVPLLRSVPLVYSYFRGWQVWQHYPQIRLIEDQLTEHQDLESLASFEQQLDDLDHKIGQLKLPAAYRQTAYDARLHIDLIRKRIRLLQSAPDKPLGKAESVSV</sequence>
<evidence type="ECO:0000313" key="2">
    <source>
        <dbReference type="Proteomes" id="UP000051870"/>
    </source>
</evidence>
<dbReference type="PANTHER" id="PTHR42941:SF1">
    <property type="entry name" value="SLL1037 PROTEIN"/>
    <property type="match status" value="1"/>
</dbReference>
<dbReference type="SUPFAM" id="SSF53850">
    <property type="entry name" value="Periplasmic binding protein-like II"/>
    <property type="match status" value="1"/>
</dbReference>
<evidence type="ECO:0000313" key="1">
    <source>
        <dbReference type="EMBL" id="CUK00462.1"/>
    </source>
</evidence>
<proteinExistence type="predicted"/>
<dbReference type="Pfam" id="PF16868">
    <property type="entry name" value="NMT1_3"/>
    <property type="match status" value="1"/>
</dbReference>
<dbReference type="RefSeq" id="WP_058311516.1">
    <property type="nucleotide sequence ID" value="NZ_CYTW01000002.1"/>
</dbReference>
<dbReference type="InterPro" id="IPR011852">
    <property type="entry name" value="TRAP_TAXI"/>
</dbReference>
<protein>
    <submittedName>
        <fullName evidence="1">TRAP transporter solute receptor, TAXI family</fullName>
    </submittedName>
</protein>
<dbReference type="AlphaFoldDB" id="A0A0P1IJ59"/>
<keyword evidence="1" id="KW-0675">Receptor</keyword>
<accession>A0A0P1IJ59</accession>
<dbReference type="Proteomes" id="UP000051870">
    <property type="component" value="Unassembled WGS sequence"/>
</dbReference>
<organism evidence="1 2">
    <name type="scientific">Shimia thalassica</name>
    <dbReference type="NCBI Taxonomy" id="1715693"/>
    <lineage>
        <taxon>Bacteria</taxon>
        <taxon>Pseudomonadati</taxon>
        <taxon>Pseudomonadota</taxon>
        <taxon>Alphaproteobacteria</taxon>
        <taxon>Rhodobacterales</taxon>
        <taxon>Roseobacteraceae</taxon>
    </lineage>
</organism>
<reference evidence="2" key="1">
    <citation type="submission" date="2015-09" db="EMBL/GenBank/DDBJ databases">
        <authorList>
            <person name="Rodrigo-Torres Lidia"/>
            <person name="Arahal R.David."/>
        </authorList>
    </citation>
    <scope>NUCLEOTIDE SEQUENCE [LARGE SCALE GENOMIC DNA]</scope>
    <source>
        <strain evidence="2">CECT 7735</strain>
    </source>
</reference>
<dbReference type="EMBL" id="CYTW01000002">
    <property type="protein sequence ID" value="CUK00462.1"/>
    <property type="molecule type" value="Genomic_DNA"/>
</dbReference>
<dbReference type="GeneID" id="83881360"/>
<dbReference type="PANTHER" id="PTHR42941">
    <property type="entry name" value="SLL1037 PROTEIN"/>
    <property type="match status" value="1"/>
</dbReference>
<keyword evidence="2" id="KW-1185">Reference proteome</keyword>
<name>A0A0P1IJ59_9RHOB</name>
<gene>
    <name evidence="1" type="ORF">PH7735_02335</name>
</gene>